<dbReference type="Proteomes" id="UP001152523">
    <property type="component" value="Unassembled WGS sequence"/>
</dbReference>
<dbReference type="Gene3D" id="3.40.395.10">
    <property type="entry name" value="Adenoviral Proteinase, Chain A"/>
    <property type="match status" value="1"/>
</dbReference>
<reference evidence="1" key="1">
    <citation type="submission" date="2022-07" db="EMBL/GenBank/DDBJ databases">
        <authorList>
            <person name="Macas J."/>
            <person name="Novak P."/>
            <person name="Neumann P."/>
        </authorList>
    </citation>
    <scope>NUCLEOTIDE SEQUENCE</scope>
</reference>
<keyword evidence="2" id="KW-1185">Reference proteome</keyword>
<sequence length="93" mass="10792">MQTNHAYVICFNIKRRRIDILDSSSARGSNTLRYGNVPDTIANMMVTYLQAKGLTGKASRLQKVKPNRLVMKWRDSNNESDYGIFCMRHMETY</sequence>
<dbReference type="EMBL" id="CAMAPF010000945">
    <property type="protein sequence ID" value="CAH9126803.1"/>
    <property type="molecule type" value="Genomic_DNA"/>
</dbReference>
<proteinExistence type="predicted"/>
<dbReference type="AlphaFoldDB" id="A0AAV0EU54"/>
<dbReference type="InterPro" id="IPR038765">
    <property type="entry name" value="Papain-like_cys_pep_sf"/>
</dbReference>
<dbReference type="SUPFAM" id="SSF54001">
    <property type="entry name" value="Cysteine proteinases"/>
    <property type="match status" value="1"/>
</dbReference>
<evidence type="ECO:0000313" key="1">
    <source>
        <dbReference type="EMBL" id="CAH9126803.1"/>
    </source>
</evidence>
<feature type="non-terminal residue" evidence="1">
    <location>
        <position position="93"/>
    </location>
</feature>
<accession>A0AAV0EU54</accession>
<name>A0AAV0EU54_9ASTE</name>
<evidence type="ECO:0008006" key="3">
    <source>
        <dbReference type="Google" id="ProtNLM"/>
    </source>
</evidence>
<evidence type="ECO:0000313" key="2">
    <source>
        <dbReference type="Proteomes" id="UP001152523"/>
    </source>
</evidence>
<organism evidence="1 2">
    <name type="scientific">Cuscuta epithymum</name>
    <dbReference type="NCBI Taxonomy" id="186058"/>
    <lineage>
        <taxon>Eukaryota</taxon>
        <taxon>Viridiplantae</taxon>
        <taxon>Streptophyta</taxon>
        <taxon>Embryophyta</taxon>
        <taxon>Tracheophyta</taxon>
        <taxon>Spermatophyta</taxon>
        <taxon>Magnoliopsida</taxon>
        <taxon>eudicotyledons</taxon>
        <taxon>Gunneridae</taxon>
        <taxon>Pentapetalae</taxon>
        <taxon>asterids</taxon>
        <taxon>lamiids</taxon>
        <taxon>Solanales</taxon>
        <taxon>Convolvulaceae</taxon>
        <taxon>Cuscuteae</taxon>
        <taxon>Cuscuta</taxon>
        <taxon>Cuscuta subgen. Cuscuta</taxon>
    </lineage>
</organism>
<gene>
    <name evidence="1" type="ORF">CEPIT_LOCUS27819</name>
</gene>
<comment type="caution">
    <text evidence="1">The sequence shown here is derived from an EMBL/GenBank/DDBJ whole genome shotgun (WGS) entry which is preliminary data.</text>
</comment>
<protein>
    <recommendedName>
        <fullName evidence="3">Ubiquitin-like protease family profile domain-containing protein</fullName>
    </recommendedName>
</protein>